<keyword evidence="5" id="KW-1185">Reference proteome</keyword>
<reference evidence="4 5" key="1">
    <citation type="submission" date="2018-09" db="EMBL/GenBank/DDBJ databases">
        <authorList>
            <person name="Grouzdev D.S."/>
            <person name="Krutkina M.S."/>
        </authorList>
    </citation>
    <scope>NUCLEOTIDE SEQUENCE [LARGE SCALE GENOMIC DNA]</scope>
    <source>
        <strain evidence="4 5">RmlP001</strain>
    </source>
</reference>
<evidence type="ECO:0000313" key="5">
    <source>
        <dbReference type="Proteomes" id="UP000289411"/>
    </source>
</evidence>
<evidence type="ECO:0000259" key="3">
    <source>
        <dbReference type="Pfam" id="PF02525"/>
    </source>
</evidence>
<dbReference type="RefSeq" id="WP_129221106.1">
    <property type="nucleotide sequence ID" value="NZ_QYBC01000019.1"/>
</dbReference>
<dbReference type="InterPro" id="IPR003680">
    <property type="entry name" value="Flavodoxin_fold"/>
</dbReference>
<dbReference type="Pfam" id="PF02525">
    <property type="entry name" value="Flavodoxin_2"/>
    <property type="match status" value="1"/>
</dbReference>
<dbReference type="InterPro" id="IPR029039">
    <property type="entry name" value="Flavoprotein-like_sf"/>
</dbReference>
<keyword evidence="2" id="KW-0560">Oxidoreductase</keyword>
<dbReference type="GO" id="GO:0005829">
    <property type="term" value="C:cytosol"/>
    <property type="evidence" value="ECO:0007669"/>
    <property type="project" value="TreeGrafter"/>
</dbReference>
<sequence>MRVLYLYCHPLPESFHAAVRTEALAGLAAAGHEVDLLDLYAEGFDPVLSEQARRHYHDTAVNQAGLEPYVARLRAAEALVVQFPTWTFGPPALLKGFFDRLLMPGVAFDLTDPENVRPMLTNMRRIVGIVTYGRPRHMVWWMANPSKKIVTRYLRWLTGGARADFYGLYHMNVATAAQRQGFMARVKGAMTRL</sequence>
<protein>
    <submittedName>
        <fullName evidence="4">Flavodoxin family protein</fullName>
    </submittedName>
</protein>
<dbReference type="GO" id="GO:0003955">
    <property type="term" value="F:NAD(P)H dehydrogenase (quinone) activity"/>
    <property type="evidence" value="ECO:0007669"/>
    <property type="project" value="TreeGrafter"/>
</dbReference>
<evidence type="ECO:0000256" key="1">
    <source>
        <dbReference type="ARBA" id="ARBA00006252"/>
    </source>
</evidence>
<dbReference type="InterPro" id="IPR051545">
    <property type="entry name" value="NAD(P)H_dehydrogenase_qn"/>
</dbReference>
<gene>
    <name evidence="4" type="ORF">D3272_20665</name>
</gene>
<comment type="similarity">
    <text evidence="1">Belongs to the NAD(P)H dehydrogenase (quinone) family.</text>
</comment>
<organism evidence="4 5">
    <name type="scientific">Lichenibacterium ramalinae</name>
    <dbReference type="NCBI Taxonomy" id="2316527"/>
    <lineage>
        <taxon>Bacteria</taxon>
        <taxon>Pseudomonadati</taxon>
        <taxon>Pseudomonadota</taxon>
        <taxon>Alphaproteobacteria</taxon>
        <taxon>Hyphomicrobiales</taxon>
        <taxon>Lichenihabitantaceae</taxon>
        <taxon>Lichenibacterium</taxon>
    </lineage>
</organism>
<dbReference type="EMBL" id="QYBC01000019">
    <property type="protein sequence ID" value="RYB02571.1"/>
    <property type="molecule type" value="Genomic_DNA"/>
</dbReference>
<proteinExistence type="inferred from homology"/>
<reference evidence="4 5" key="2">
    <citation type="submission" date="2019-02" db="EMBL/GenBank/DDBJ databases">
        <title>'Lichenibacterium ramalinii' gen. nov. sp. nov., 'Lichenibacterium minor' gen. nov. sp. nov.</title>
        <authorList>
            <person name="Pankratov T."/>
        </authorList>
    </citation>
    <scope>NUCLEOTIDE SEQUENCE [LARGE SCALE GENOMIC DNA]</scope>
    <source>
        <strain evidence="4 5">RmlP001</strain>
    </source>
</reference>
<accession>A0A4Q2R9U6</accession>
<feature type="domain" description="Flavodoxin-like fold" evidence="3">
    <location>
        <begin position="1"/>
        <end position="144"/>
    </location>
</feature>
<name>A0A4Q2R9U6_9HYPH</name>
<dbReference type="Gene3D" id="3.40.50.360">
    <property type="match status" value="1"/>
</dbReference>
<dbReference type="Proteomes" id="UP000289411">
    <property type="component" value="Unassembled WGS sequence"/>
</dbReference>
<dbReference type="PANTHER" id="PTHR10204:SF34">
    <property type="entry name" value="NAD(P)H DEHYDROGENASE [QUINONE] 1 ISOFORM 1"/>
    <property type="match status" value="1"/>
</dbReference>
<dbReference type="PANTHER" id="PTHR10204">
    <property type="entry name" value="NAD P H OXIDOREDUCTASE-RELATED"/>
    <property type="match status" value="1"/>
</dbReference>
<dbReference type="AlphaFoldDB" id="A0A4Q2R9U6"/>
<evidence type="ECO:0000313" key="4">
    <source>
        <dbReference type="EMBL" id="RYB02571.1"/>
    </source>
</evidence>
<evidence type="ECO:0000256" key="2">
    <source>
        <dbReference type="ARBA" id="ARBA00023002"/>
    </source>
</evidence>
<dbReference type="OrthoDB" id="9798454at2"/>
<comment type="caution">
    <text evidence="4">The sequence shown here is derived from an EMBL/GenBank/DDBJ whole genome shotgun (WGS) entry which is preliminary data.</text>
</comment>
<dbReference type="SUPFAM" id="SSF52218">
    <property type="entry name" value="Flavoproteins"/>
    <property type="match status" value="1"/>
</dbReference>